<comment type="caution">
    <text evidence="2">The sequence shown here is derived from an EMBL/GenBank/DDBJ whole genome shotgun (WGS) entry which is preliminary data.</text>
</comment>
<dbReference type="EMBL" id="JAEEGA010000007">
    <property type="protein sequence ID" value="MBP1041644.1"/>
    <property type="molecule type" value="Genomic_DNA"/>
</dbReference>
<accession>A0A940P4Y2</accession>
<evidence type="ECO:0000313" key="3">
    <source>
        <dbReference type="Proteomes" id="UP000674938"/>
    </source>
</evidence>
<evidence type="ECO:0000256" key="1">
    <source>
        <dbReference type="SAM" id="Phobius"/>
    </source>
</evidence>
<dbReference type="Proteomes" id="UP000674938">
    <property type="component" value="Unassembled WGS sequence"/>
</dbReference>
<organism evidence="2 3">
    <name type="scientific">Vagococcus allomyrinae</name>
    <dbReference type="NCBI Taxonomy" id="2794353"/>
    <lineage>
        <taxon>Bacteria</taxon>
        <taxon>Bacillati</taxon>
        <taxon>Bacillota</taxon>
        <taxon>Bacilli</taxon>
        <taxon>Lactobacillales</taxon>
        <taxon>Enterococcaceae</taxon>
        <taxon>Vagococcus</taxon>
    </lineage>
</organism>
<proteinExistence type="predicted"/>
<feature type="transmembrane region" description="Helical" evidence="1">
    <location>
        <begin position="6"/>
        <end position="30"/>
    </location>
</feature>
<keyword evidence="1" id="KW-0472">Membrane</keyword>
<dbReference type="AlphaFoldDB" id="A0A940P4Y2"/>
<evidence type="ECO:0000313" key="2">
    <source>
        <dbReference type="EMBL" id="MBP1041644.1"/>
    </source>
</evidence>
<reference evidence="2" key="1">
    <citation type="submission" date="2020-12" db="EMBL/GenBank/DDBJ databases">
        <title>Vagococcus allomyrinae sp. nov. and Enterococcus lavae sp. nov., isolated from the larvae of Allomyrina dichotoma.</title>
        <authorList>
            <person name="Lee S.D."/>
        </authorList>
    </citation>
    <scope>NUCLEOTIDE SEQUENCE</scope>
    <source>
        <strain evidence="2">BWB3-3</strain>
    </source>
</reference>
<name>A0A940P4Y2_9ENTE</name>
<keyword evidence="3" id="KW-1185">Reference proteome</keyword>
<keyword evidence="1" id="KW-1133">Transmembrane helix</keyword>
<gene>
    <name evidence="2" type="ORF">I6N95_11560</name>
</gene>
<dbReference type="RefSeq" id="WP_209527878.1">
    <property type="nucleotide sequence ID" value="NZ_JAEEGA010000007.1"/>
</dbReference>
<protein>
    <submittedName>
        <fullName evidence="2">Uncharacterized protein</fullName>
    </submittedName>
</protein>
<sequence>MIDALLVFILVPILIWALIVLFKPLINLVFQDRIAKEKEDLANEIMKAIRLEVDKEYRESIEKHKGC</sequence>
<keyword evidence="1" id="KW-0812">Transmembrane</keyword>